<evidence type="ECO:0000313" key="3">
    <source>
        <dbReference type="EMBL" id="GGB76041.1"/>
    </source>
</evidence>
<dbReference type="Proteomes" id="UP000628854">
    <property type="component" value="Unassembled WGS sequence"/>
</dbReference>
<evidence type="ECO:0000259" key="1">
    <source>
        <dbReference type="Pfam" id="PF00534"/>
    </source>
</evidence>
<keyword evidence="3" id="KW-0808">Transferase</keyword>
<keyword evidence="4" id="KW-1185">Reference proteome</keyword>
<accession>A0ABQ1JVP5</accession>
<gene>
    <name evidence="3" type="ORF">GCM10011503_25990</name>
</gene>
<dbReference type="EMBL" id="BMKF01000002">
    <property type="protein sequence ID" value="GGB76041.1"/>
    <property type="molecule type" value="Genomic_DNA"/>
</dbReference>
<protein>
    <submittedName>
        <fullName evidence="3">Glycosyl transferase</fullName>
    </submittedName>
</protein>
<dbReference type="Pfam" id="PF13439">
    <property type="entry name" value="Glyco_transf_4"/>
    <property type="match status" value="1"/>
</dbReference>
<dbReference type="Pfam" id="PF00534">
    <property type="entry name" value="Glycos_transf_1"/>
    <property type="match status" value="1"/>
</dbReference>
<dbReference type="InterPro" id="IPR050194">
    <property type="entry name" value="Glycosyltransferase_grp1"/>
</dbReference>
<dbReference type="PANTHER" id="PTHR45947:SF3">
    <property type="entry name" value="SULFOQUINOVOSYL TRANSFERASE SQD2"/>
    <property type="match status" value="1"/>
</dbReference>
<sequence>MSAIKLPDLSGKTILQVIPDLQAGGAERTTLEVAEAIIEAGGRALVVSEGGRLVPALERMGGLNIELKVRSKNPVTMKLNGGKLARLISAQSVDLIHARSRAPAWSAYWAAQQAGIPFVTTYHGAYSGVSGMKRKYNSIMARGDVVIANSEWTAAHVRSVHDTPREKMVTIPRGVDFDEFDASVVSEERKQAIRTAWEISPNEKRLVLLLPGRLTEWKGQKIAIDAMASLSGAERVKLLLVLAGDAQGRSAYVAALEDRIIEAELGGSVRIVGHCEDMPAAYAVSDIVLAPSTRPEAFGRVAAEASAMGKPVIVADHGGQKEIVVEGTTGSRAEPGNAADLAASIRAILQLGEQGRAGMGEAGRQHVRERFSKRGLQAATLEVYKRLLETHEVK</sequence>
<evidence type="ECO:0000313" key="4">
    <source>
        <dbReference type="Proteomes" id="UP000628854"/>
    </source>
</evidence>
<dbReference type="RefSeq" id="WP_084391705.1">
    <property type="nucleotide sequence ID" value="NZ_BMKF01000002.1"/>
</dbReference>
<organism evidence="3 4">
    <name type="scientific">Henriciella pelagia</name>
    <dbReference type="NCBI Taxonomy" id="1977912"/>
    <lineage>
        <taxon>Bacteria</taxon>
        <taxon>Pseudomonadati</taxon>
        <taxon>Pseudomonadota</taxon>
        <taxon>Alphaproteobacteria</taxon>
        <taxon>Hyphomonadales</taxon>
        <taxon>Hyphomonadaceae</taxon>
        <taxon>Henriciella</taxon>
    </lineage>
</organism>
<dbReference type="Gene3D" id="3.40.50.2000">
    <property type="entry name" value="Glycogen Phosphorylase B"/>
    <property type="match status" value="2"/>
</dbReference>
<reference evidence="4" key="1">
    <citation type="journal article" date="2019" name="Int. J. Syst. Evol. Microbiol.">
        <title>The Global Catalogue of Microorganisms (GCM) 10K type strain sequencing project: providing services to taxonomists for standard genome sequencing and annotation.</title>
        <authorList>
            <consortium name="The Broad Institute Genomics Platform"/>
            <consortium name="The Broad Institute Genome Sequencing Center for Infectious Disease"/>
            <person name="Wu L."/>
            <person name="Ma J."/>
        </authorList>
    </citation>
    <scope>NUCLEOTIDE SEQUENCE [LARGE SCALE GENOMIC DNA]</scope>
    <source>
        <strain evidence="4">CGMCC 1.15928</strain>
    </source>
</reference>
<dbReference type="SUPFAM" id="SSF53756">
    <property type="entry name" value="UDP-Glycosyltransferase/glycogen phosphorylase"/>
    <property type="match status" value="1"/>
</dbReference>
<evidence type="ECO:0000259" key="2">
    <source>
        <dbReference type="Pfam" id="PF13439"/>
    </source>
</evidence>
<dbReference type="InterPro" id="IPR028098">
    <property type="entry name" value="Glyco_trans_4-like_N"/>
</dbReference>
<dbReference type="InterPro" id="IPR001296">
    <property type="entry name" value="Glyco_trans_1"/>
</dbReference>
<name>A0ABQ1JVP5_9PROT</name>
<feature type="domain" description="Glycosyltransferase subfamily 4-like N-terminal" evidence="2">
    <location>
        <begin position="24"/>
        <end position="178"/>
    </location>
</feature>
<dbReference type="GO" id="GO:0016740">
    <property type="term" value="F:transferase activity"/>
    <property type="evidence" value="ECO:0007669"/>
    <property type="project" value="UniProtKB-KW"/>
</dbReference>
<dbReference type="PANTHER" id="PTHR45947">
    <property type="entry name" value="SULFOQUINOVOSYL TRANSFERASE SQD2"/>
    <property type="match status" value="1"/>
</dbReference>
<comment type="caution">
    <text evidence="3">The sequence shown here is derived from an EMBL/GenBank/DDBJ whole genome shotgun (WGS) entry which is preliminary data.</text>
</comment>
<dbReference type="CDD" id="cd03819">
    <property type="entry name" value="GT4_WavL-like"/>
    <property type="match status" value="1"/>
</dbReference>
<proteinExistence type="predicted"/>
<feature type="domain" description="Glycosyl transferase family 1" evidence="1">
    <location>
        <begin position="199"/>
        <end position="365"/>
    </location>
</feature>